<keyword evidence="8 9" id="KW-0539">Nucleus</keyword>
<dbReference type="GeneID" id="106074027"/>
<organism evidence="15 16">
    <name type="scientific">Biomphalaria glabrata</name>
    <name type="common">Bloodfluke planorb</name>
    <name type="synonym">Freshwater snail</name>
    <dbReference type="NCBI Taxonomy" id="6526"/>
    <lineage>
        <taxon>Eukaryota</taxon>
        <taxon>Metazoa</taxon>
        <taxon>Spiralia</taxon>
        <taxon>Lophotrochozoa</taxon>
        <taxon>Mollusca</taxon>
        <taxon>Gastropoda</taxon>
        <taxon>Heterobranchia</taxon>
        <taxon>Euthyneura</taxon>
        <taxon>Panpulmonata</taxon>
        <taxon>Hygrophila</taxon>
        <taxon>Lymnaeoidea</taxon>
        <taxon>Planorbidae</taxon>
        <taxon>Biomphalaria</taxon>
    </lineage>
</organism>
<feature type="region of interest" description="Disordered" evidence="12">
    <location>
        <begin position="581"/>
        <end position="649"/>
    </location>
</feature>
<reference evidence="16" key="1">
    <citation type="submission" date="2025-08" db="UniProtKB">
        <authorList>
            <consortium name="RefSeq"/>
        </authorList>
    </citation>
    <scope>IDENTIFICATION</scope>
</reference>
<dbReference type="AlphaFoldDB" id="A0A9W3BCM6"/>
<evidence type="ECO:0000313" key="15">
    <source>
        <dbReference type="Proteomes" id="UP001165740"/>
    </source>
</evidence>
<dbReference type="PROSITE" id="PS00478">
    <property type="entry name" value="LIM_DOMAIN_1"/>
    <property type="match status" value="1"/>
</dbReference>
<keyword evidence="15" id="KW-1185">Reference proteome</keyword>
<dbReference type="InterPro" id="IPR001781">
    <property type="entry name" value="Znf_LIM"/>
</dbReference>
<evidence type="ECO:0000256" key="5">
    <source>
        <dbReference type="ARBA" id="ARBA00023038"/>
    </source>
</evidence>
<dbReference type="SMART" id="SM00389">
    <property type="entry name" value="HOX"/>
    <property type="match status" value="1"/>
</dbReference>
<feature type="compositionally biased region" description="Low complexity" evidence="12">
    <location>
        <begin position="201"/>
        <end position="217"/>
    </location>
</feature>
<keyword evidence="5 10" id="KW-0440">LIM domain</keyword>
<evidence type="ECO:0000256" key="3">
    <source>
        <dbReference type="ARBA" id="ARBA00022737"/>
    </source>
</evidence>
<feature type="region of interest" description="Disordered" evidence="12">
    <location>
        <begin position="512"/>
        <end position="532"/>
    </location>
</feature>
<keyword evidence="7 9" id="KW-0371">Homeobox</keyword>
<dbReference type="InterPro" id="IPR001356">
    <property type="entry name" value="HD"/>
</dbReference>
<dbReference type="GO" id="GO:0000981">
    <property type="term" value="F:DNA-binding transcription factor activity, RNA polymerase II-specific"/>
    <property type="evidence" value="ECO:0007669"/>
    <property type="project" value="InterPro"/>
</dbReference>
<feature type="compositionally biased region" description="Low complexity" evidence="12">
    <location>
        <begin position="586"/>
        <end position="597"/>
    </location>
</feature>
<dbReference type="Pfam" id="PF00046">
    <property type="entry name" value="Homeodomain"/>
    <property type="match status" value="1"/>
</dbReference>
<feature type="compositionally biased region" description="Polar residues" evidence="12">
    <location>
        <begin position="706"/>
        <end position="716"/>
    </location>
</feature>
<dbReference type="Gene3D" id="1.10.10.60">
    <property type="entry name" value="Homeodomain-like"/>
    <property type="match status" value="1"/>
</dbReference>
<keyword evidence="3" id="KW-0677">Repeat</keyword>
<evidence type="ECO:0000256" key="6">
    <source>
        <dbReference type="ARBA" id="ARBA00023125"/>
    </source>
</evidence>
<proteinExistence type="predicted"/>
<evidence type="ECO:0000259" key="13">
    <source>
        <dbReference type="PROSITE" id="PS50023"/>
    </source>
</evidence>
<dbReference type="CDD" id="cd00086">
    <property type="entry name" value="homeodomain"/>
    <property type="match status" value="1"/>
</dbReference>
<evidence type="ECO:0000256" key="10">
    <source>
        <dbReference type="PROSITE-ProRule" id="PRU00125"/>
    </source>
</evidence>
<feature type="domain" description="LIM zinc-binding" evidence="13">
    <location>
        <begin position="448"/>
        <end position="511"/>
    </location>
</feature>
<name>A0A9W3BCM6_BIOGL</name>
<dbReference type="Pfam" id="PF00412">
    <property type="entry name" value="LIM"/>
    <property type="match status" value="2"/>
</dbReference>
<dbReference type="SUPFAM" id="SSF57716">
    <property type="entry name" value="Glucocorticoid receptor-like (DNA-binding domain)"/>
    <property type="match status" value="1"/>
</dbReference>
<evidence type="ECO:0000313" key="16">
    <source>
        <dbReference type="RefSeq" id="XP_055897181.1"/>
    </source>
</evidence>
<dbReference type="OrthoDB" id="10068367at2759"/>
<dbReference type="PROSITE" id="PS50071">
    <property type="entry name" value="HOMEOBOX_2"/>
    <property type="match status" value="1"/>
</dbReference>
<dbReference type="PANTHER" id="PTHR24208">
    <property type="entry name" value="LIM/HOMEOBOX PROTEIN LHX"/>
    <property type="match status" value="1"/>
</dbReference>
<gene>
    <name evidence="16" type="primary">LOC106074027</name>
</gene>
<dbReference type="GO" id="GO:0005634">
    <property type="term" value="C:nucleus"/>
    <property type="evidence" value="ECO:0007669"/>
    <property type="project" value="UniProtKB-SubCell"/>
</dbReference>
<dbReference type="Proteomes" id="UP001165740">
    <property type="component" value="Chromosome 9"/>
</dbReference>
<feature type="domain" description="Homeobox" evidence="14">
    <location>
        <begin position="524"/>
        <end position="584"/>
    </location>
</feature>
<feature type="region of interest" description="Disordered" evidence="12">
    <location>
        <begin position="670"/>
        <end position="729"/>
    </location>
</feature>
<evidence type="ECO:0000256" key="2">
    <source>
        <dbReference type="ARBA" id="ARBA00022723"/>
    </source>
</evidence>
<dbReference type="SUPFAM" id="SSF46689">
    <property type="entry name" value="Homeodomain-like"/>
    <property type="match status" value="1"/>
</dbReference>
<feature type="compositionally biased region" description="Polar residues" evidence="12">
    <location>
        <begin position="629"/>
        <end position="644"/>
    </location>
</feature>
<accession>A0A9W3BCM6</accession>
<dbReference type="InterPro" id="IPR009057">
    <property type="entry name" value="Homeodomain-like_sf"/>
</dbReference>
<sequence>MAKRFLTESSSASENVQDCGGYQRNWNFPSSASSPCNGGSDISLEDFDSYRLTGIPADCPNLTLEQFIRTTPSFLKLSQNKMSCLRGSSSCSQTRSCKSKVKEQNSLENYRSSRRNVKPIVYNRTATQPERLQDISSIAKSPDFYAKSSYQYLPTCYTSIHRDPSGYYSNVQTNPYGGNYSLKQADMPMESDNKSTDEAEAMLSESSLVSESASNVSDAERMGCDTSKSSEGASSPSNDRDVSDGFEATGDDSGIQDTDIVFKSEVSDSESLGKYQSCLLEDEGLIIGPPILFMGHTDSPPYRSLDALSKHKNTIFYCVACVKASPGCQSIKEETDNLRNDQISPAVHDTDQSEQMQVCESGQGCEQHCQEQSLLTLTVNEKDSHLCFGCHKPVFDRYVLHVKDHGYWHADCLKCSNCQDNLSTQKTCYVKNEQVFCRNDYNILFGLSCVKCSLQFKKEQDWMRVAGQHRYHIACFLCKICKRQLGNNEKYHLVNGTDIYCTNHYRDMVNGDNSGKYYGQQPPKKAKRNRTSYTETQIKFLQDRFLRDSNPDGGELEKIAKHIGLKKRVVQVWFQNNRARLKKSANNNKGSNQENKNPSTSNGITGPGSMHDFQSIDWDNSMEPKSLDEQSYSNSPTHSHTRPGSTHFLDSGYSMASGLSSSITTPLMCMPPGHGATSTLGNGPSSLGEGSGSGGSNCETPRDQESPQFSDLSTPVLTAAGDSSTEDLPASSYHDFSSLGCPGGSGTRHIPLLSALKSTVMGAGLDKFTDSLALRGETQDPPQSSGRLFHDGALSRPLHHSESAFSSSHLGLYAGFYNSNIYHSRESLLGDPAVGAEGFLRHRDPQNMSYLGANQNSMFGHDPTSGPLRGQDSPQFPQLFNYLSGYGRSSCPSPPLPRSQGQFLNTNVGCRNKGTSFFNDTSDSV</sequence>
<evidence type="ECO:0000256" key="1">
    <source>
        <dbReference type="ARBA" id="ARBA00004123"/>
    </source>
</evidence>
<dbReference type="SMART" id="SM00132">
    <property type="entry name" value="LIM"/>
    <property type="match status" value="2"/>
</dbReference>
<keyword evidence="6 9" id="KW-0238">DNA-binding</keyword>
<feature type="compositionally biased region" description="Polar residues" evidence="12">
    <location>
        <begin position="226"/>
        <end position="237"/>
    </location>
</feature>
<evidence type="ECO:0000256" key="7">
    <source>
        <dbReference type="ARBA" id="ARBA00023155"/>
    </source>
</evidence>
<keyword evidence="4 10" id="KW-0862">Zinc</keyword>
<evidence type="ECO:0000256" key="9">
    <source>
        <dbReference type="PROSITE-ProRule" id="PRU00108"/>
    </source>
</evidence>
<dbReference type="GO" id="GO:0000977">
    <property type="term" value="F:RNA polymerase II transcription regulatory region sequence-specific DNA binding"/>
    <property type="evidence" value="ECO:0007669"/>
    <property type="project" value="TreeGrafter"/>
</dbReference>
<feature type="domain" description="LIM zinc-binding" evidence="13">
    <location>
        <begin position="385"/>
        <end position="447"/>
    </location>
</feature>
<dbReference type="GO" id="GO:0030182">
    <property type="term" value="P:neuron differentiation"/>
    <property type="evidence" value="ECO:0007669"/>
    <property type="project" value="TreeGrafter"/>
</dbReference>
<dbReference type="Gene3D" id="2.10.110.10">
    <property type="entry name" value="Cysteine Rich Protein"/>
    <property type="match status" value="2"/>
</dbReference>
<dbReference type="InterPro" id="IPR050453">
    <property type="entry name" value="LIM_Homeobox_TF"/>
</dbReference>
<protein>
    <submittedName>
        <fullName evidence="16">Uncharacterized protein LOC106074027</fullName>
    </submittedName>
</protein>
<feature type="region of interest" description="Disordered" evidence="12">
    <location>
        <begin position="179"/>
        <end position="258"/>
    </location>
</feature>
<keyword evidence="2 10" id="KW-0479">Metal-binding</keyword>
<comment type="subcellular location">
    <subcellularLocation>
        <location evidence="1 9 11">Nucleus</location>
    </subcellularLocation>
</comment>
<dbReference type="PROSITE" id="PS00027">
    <property type="entry name" value="HOMEOBOX_1"/>
    <property type="match status" value="1"/>
</dbReference>
<evidence type="ECO:0000256" key="4">
    <source>
        <dbReference type="ARBA" id="ARBA00022833"/>
    </source>
</evidence>
<evidence type="ECO:0000256" key="8">
    <source>
        <dbReference type="ARBA" id="ARBA00023242"/>
    </source>
</evidence>
<feature type="DNA-binding region" description="Homeobox" evidence="9">
    <location>
        <begin position="526"/>
        <end position="585"/>
    </location>
</feature>
<dbReference type="PANTHER" id="PTHR24208:SF127">
    <property type="entry name" value="LIM_HOMEOBOX PROTEIN AWH"/>
    <property type="match status" value="1"/>
</dbReference>
<dbReference type="RefSeq" id="XP_055897181.1">
    <property type="nucleotide sequence ID" value="XM_056041206.1"/>
</dbReference>
<dbReference type="GO" id="GO:0046872">
    <property type="term" value="F:metal ion binding"/>
    <property type="evidence" value="ECO:0007669"/>
    <property type="project" value="UniProtKB-KW"/>
</dbReference>
<evidence type="ECO:0000256" key="12">
    <source>
        <dbReference type="SAM" id="MobiDB-lite"/>
    </source>
</evidence>
<evidence type="ECO:0000259" key="14">
    <source>
        <dbReference type="PROSITE" id="PS50071"/>
    </source>
</evidence>
<dbReference type="InterPro" id="IPR017970">
    <property type="entry name" value="Homeobox_CS"/>
</dbReference>
<dbReference type="PROSITE" id="PS50023">
    <property type="entry name" value="LIM_DOMAIN_2"/>
    <property type="match status" value="2"/>
</dbReference>
<evidence type="ECO:0000256" key="11">
    <source>
        <dbReference type="RuleBase" id="RU000682"/>
    </source>
</evidence>